<dbReference type="AlphaFoldDB" id="X1U6L4"/>
<accession>X1U6L4</accession>
<gene>
    <name evidence="1" type="ORF">S12H4_38845</name>
</gene>
<protein>
    <submittedName>
        <fullName evidence="1">Uncharacterized protein</fullName>
    </submittedName>
</protein>
<name>X1U6L4_9ZZZZ</name>
<feature type="non-terminal residue" evidence="1">
    <location>
        <position position="1"/>
    </location>
</feature>
<evidence type="ECO:0000313" key="1">
    <source>
        <dbReference type="EMBL" id="GAI95455.1"/>
    </source>
</evidence>
<dbReference type="EMBL" id="BARW01023418">
    <property type="protein sequence ID" value="GAI95455.1"/>
    <property type="molecule type" value="Genomic_DNA"/>
</dbReference>
<organism evidence="1">
    <name type="scientific">marine sediment metagenome</name>
    <dbReference type="NCBI Taxonomy" id="412755"/>
    <lineage>
        <taxon>unclassified sequences</taxon>
        <taxon>metagenomes</taxon>
        <taxon>ecological metagenomes</taxon>
    </lineage>
</organism>
<comment type="caution">
    <text evidence="1">The sequence shown here is derived from an EMBL/GenBank/DDBJ whole genome shotgun (WGS) entry which is preliminary data.</text>
</comment>
<sequence>RYKKDRYAALRNAKIRLSNIKLEEISQVMRGKSKWIKH</sequence>
<reference evidence="1" key="1">
    <citation type="journal article" date="2014" name="Front. Microbiol.">
        <title>High frequency of phylogenetically diverse reductive dehalogenase-homologous genes in deep subseafloor sedimentary metagenomes.</title>
        <authorList>
            <person name="Kawai M."/>
            <person name="Futagami T."/>
            <person name="Toyoda A."/>
            <person name="Takaki Y."/>
            <person name="Nishi S."/>
            <person name="Hori S."/>
            <person name="Arai W."/>
            <person name="Tsubouchi T."/>
            <person name="Morono Y."/>
            <person name="Uchiyama I."/>
            <person name="Ito T."/>
            <person name="Fujiyama A."/>
            <person name="Inagaki F."/>
            <person name="Takami H."/>
        </authorList>
    </citation>
    <scope>NUCLEOTIDE SEQUENCE</scope>
    <source>
        <strain evidence="1">Expedition CK06-06</strain>
    </source>
</reference>
<proteinExistence type="predicted"/>